<gene>
    <name evidence="2" type="ORF">Ga0080574_TMP1144</name>
</gene>
<protein>
    <submittedName>
        <fullName evidence="2">H+/citrate symporter</fullName>
    </submittedName>
</protein>
<dbReference type="STRING" id="1250539.Ga0080574_TMP1144"/>
<feature type="transmembrane region" description="Helical" evidence="1">
    <location>
        <begin position="15"/>
        <end position="33"/>
    </location>
</feature>
<name>A0A1P8UQ53_9RHOB</name>
<feature type="transmembrane region" description="Helical" evidence="1">
    <location>
        <begin position="136"/>
        <end position="164"/>
    </location>
</feature>
<reference evidence="2 3" key="1">
    <citation type="submission" date="2016-04" db="EMBL/GenBank/DDBJ databases">
        <title>Deep-sea bacteria in the southern Pacific.</title>
        <authorList>
            <person name="Tang K."/>
        </authorList>
    </citation>
    <scope>NUCLEOTIDE SEQUENCE [LARGE SCALE GENOMIC DNA]</scope>
    <source>
        <strain evidence="2 3">JLT2014</strain>
    </source>
</reference>
<keyword evidence="3" id="KW-1185">Reference proteome</keyword>
<feature type="transmembrane region" description="Helical" evidence="1">
    <location>
        <begin position="408"/>
        <end position="432"/>
    </location>
</feature>
<proteinExistence type="predicted"/>
<evidence type="ECO:0000313" key="2">
    <source>
        <dbReference type="EMBL" id="APZ51478.1"/>
    </source>
</evidence>
<feature type="transmembrane region" description="Helical" evidence="1">
    <location>
        <begin position="452"/>
        <end position="471"/>
    </location>
</feature>
<keyword evidence="1" id="KW-0812">Transmembrane</keyword>
<feature type="transmembrane region" description="Helical" evidence="1">
    <location>
        <begin position="67"/>
        <end position="84"/>
    </location>
</feature>
<feature type="transmembrane region" description="Helical" evidence="1">
    <location>
        <begin position="215"/>
        <end position="236"/>
    </location>
</feature>
<dbReference type="AlphaFoldDB" id="A0A1P8UQ53"/>
<dbReference type="RefSeq" id="WP_237219326.1">
    <property type="nucleotide sequence ID" value="NZ_CP015093.1"/>
</dbReference>
<dbReference type="KEGG" id="paby:Ga0080574_TMP1144"/>
<organism evidence="2 3">
    <name type="scientific">Salipiger abyssi</name>
    <dbReference type="NCBI Taxonomy" id="1250539"/>
    <lineage>
        <taxon>Bacteria</taxon>
        <taxon>Pseudomonadati</taxon>
        <taxon>Pseudomonadota</taxon>
        <taxon>Alphaproteobacteria</taxon>
        <taxon>Rhodobacterales</taxon>
        <taxon>Roseobacteraceae</taxon>
        <taxon>Salipiger</taxon>
    </lineage>
</organism>
<feature type="transmembrane region" description="Helical" evidence="1">
    <location>
        <begin position="285"/>
        <end position="305"/>
    </location>
</feature>
<sequence>MAETSSPAQAMAPPLPDRVAGLLLMAVTGLVALREWGGPAALDPLLFVLLGLLVAVLFFQVRPGRKGFVIAALALTGALIWRGGDWQEVVLRAARSAAFIGAFFTALATLRSAAEPSQAIRAGGSFLARQPPGRRYLALTMGGTAFALILNYGAISLLGSLATAAAQEEPDAEIRNHRRRRMLLAIQRGFITSLPWSPLSFAVAITTVLIPGTSWGSVLLPALGTAALMTLIGWGLDTLFKPRLSHPAKTPEPEGSWALMLPLLALLAILAASVLVLGALTGIRVVGLVLVIVPAMALVWAVLQARAGAAPLRRRLSDYCFREMPGYRGEVLLLMMAGYIGTVAAPLLVPLVKASGFHPEDLPPWLVLAGLVWVIPLAGQFAMNPILAVTMIAPLLPSPAELGVTPVALVTAITAGWALGGISSPFTATTLLTGSFGNVSARHVGLRWNGSYMVTALVALPLWVLAYAYLLS</sequence>
<feature type="transmembrane region" description="Helical" evidence="1">
    <location>
        <begin position="331"/>
        <end position="351"/>
    </location>
</feature>
<accession>A0A1P8UQ53</accession>
<dbReference type="Proteomes" id="UP000187059">
    <property type="component" value="Chromosome"/>
</dbReference>
<keyword evidence="1" id="KW-1133">Transmembrane helix</keyword>
<feature type="transmembrane region" description="Helical" evidence="1">
    <location>
        <begin position="185"/>
        <end position="209"/>
    </location>
</feature>
<evidence type="ECO:0000313" key="3">
    <source>
        <dbReference type="Proteomes" id="UP000187059"/>
    </source>
</evidence>
<feature type="transmembrane region" description="Helical" evidence="1">
    <location>
        <begin position="45"/>
        <end position="61"/>
    </location>
</feature>
<feature type="transmembrane region" description="Helical" evidence="1">
    <location>
        <begin position="257"/>
        <end position="279"/>
    </location>
</feature>
<feature type="transmembrane region" description="Helical" evidence="1">
    <location>
        <begin position="371"/>
        <end position="396"/>
    </location>
</feature>
<evidence type="ECO:0000256" key="1">
    <source>
        <dbReference type="SAM" id="Phobius"/>
    </source>
</evidence>
<dbReference type="EMBL" id="CP015093">
    <property type="protein sequence ID" value="APZ51478.1"/>
    <property type="molecule type" value="Genomic_DNA"/>
</dbReference>
<keyword evidence="1" id="KW-0472">Membrane</keyword>
<feature type="transmembrane region" description="Helical" evidence="1">
    <location>
        <begin position="96"/>
        <end position="114"/>
    </location>
</feature>